<evidence type="ECO:0000313" key="6">
    <source>
        <dbReference type="EMBL" id="VYT78456.1"/>
    </source>
</evidence>
<dbReference type="AlphaFoldDB" id="A0A6N2ZKH8"/>
<comment type="subunit">
    <text evidence="2">Heterodimer of SbcC and SbcD.</text>
</comment>
<evidence type="ECO:0000256" key="4">
    <source>
        <dbReference type="SAM" id="Coils"/>
    </source>
</evidence>
<proteinExistence type="inferred from homology"/>
<dbReference type="InterPro" id="IPR038729">
    <property type="entry name" value="Rad50/SbcC_AAA"/>
</dbReference>
<feature type="domain" description="Rad50/SbcC-type AAA" evidence="5">
    <location>
        <begin position="5"/>
        <end position="251"/>
    </location>
</feature>
<reference evidence="6" key="1">
    <citation type="submission" date="2019-11" db="EMBL/GenBank/DDBJ databases">
        <authorList>
            <person name="Feng L."/>
        </authorList>
    </citation>
    <scope>NUCLEOTIDE SEQUENCE</scope>
    <source>
        <strain evidence="6">PdifficileLFYP43</strain>
    </source>
</reference>
<protein>
    <recommendedName>
        <fullName evidence="3">Nuclease SbcCD subunit C</fullName>
    </recommendedName>
</protein>
<name>A0A6N2ZKH8_CLODI</name>
<dbReference type="PANTHER" id="PTHR32114:SF2">
    <property type="entry name" value="ABC TRANSPORTER ABCH.3"/>
    <property type="match status" value="1"/>
</dbReference>
<dbReference type="Pfam" id="PF13476">
    <property type="entry name" value="AAA_23"/>
    <property type="match status" value="1"/>
</dbReference>
<accession>A0A6N2ZKH8</accession>
<comment type="similarity">
    <text evidence="1">Belongs to the SMC family. SbcC subfamily.</text>
</comment>
<evidence type="ECO:0000256" key="2">
    <source>
        <dbReference type="ARBA" id="ARBA00011322"/>
    </source>
</evidence>
<evidence type="ECO:0000256" key="3">
    <source>
        <dbReference type="ARBA" id="ARBA00013368"/>
    </source>
</evidence>
<dbReference type="RefSeq" id="WP_003433779.1">
    <property type="nucleotide sequence ID" value="NZ_BIUQ01000046.1"/>
</dbReference>
<dbReference type="Gene3D" id="3.40.50.300">
    <property type="entry name" value="P-loop containing nucleotide triphosphate hydrolases"/>
    <property type="match status" value="1"/>
</dbReference>
<dbReference type="InterPro" id="IPR027417">
    <property type="entry name" value="P-loop_NTPase"/>
</dbReference>
<sequence length="719" mass="83672">MKINKLVLKNFRSYEEETTFNLNTTSEKNIILIGGKNGAGKSTIFEAIKLCIYGPIAYKYQGFNSSYISRVKSNINNNSLRNSKVDTLVSVDIEISEGTEKNTYTLIRQWTFKDKKLNETFSVYKNFSFTPLNADELNYFENYITSIISPKIFDFFFFDGEHLYDFFIGKNSNIHLKESLLSLCNFDTFDILKKMLISTNRSNKNVSDEINIIKDDYLNLEVEINNLNSQEKNLSYELEKISSEIEKLQQEQLKIKKEFRKKGGILAEEREMLNSRIAELEGNRFIINQNIKDFCNDILPFLIVKKQILNLEKQLKVENDSILYSHLKDKLNIEYIKNLLSDKIMSSSLDEIALTVSEALIEDIKPDSYEDNFESIHKLSNDESSKLLSLINTILNFDNNSIINSFGEHRSISNELADIRHKLNTSFKDETLNTYINDISSLSDKIDSLLKSKNLLVTSLDKLRLEIAETITKRDKSKAKYIYLLQHNNIVDISSNLILMLDEIITTLTETKIKLVQDNFMYIFKRIIQKDNFISSIDIDANFNISLYINKIYNSLELENLVENIGSEEMEKKLGKLFFEDLFNLYRVKDKDDLFNAIKNNTQSTFLNLRTKVDIDEFSSGEKQIYILCLYWALLKSSEIEIPFIIDTPYARIDDTHRNNITSEYFSTISDQAIILSTNTEIDEKSYKIIKPKLSNEYLIEYDNKNKKTIQNKGYFFEV</sequence>
<dbReference type="EMBL" id="CACRUR010000002">
    <property type="protein sequence ID" value="VYT78456.1"/>
    <property type="molecule type" value="Genomic_DNA"/>
</dbReference>
<gene>
    <name evidence="6" type="ORF">PDLFYP43_01937</name>
</gene>
<evidence type="ECO:0000256" key="1">
    <source>
        <dbReference type="ARBA" id="ARBA00006930"/>
    </source>
</evidence>
<dbReference type="GO" id="GO:0016887">
    <property type="term" value="F:ATP hydrolysis activity"/>
    <property type="evidence" value="ECO:0007669"/>
    <property type="project" value="InterPro"/>
</dbReference>
<keyword evidence="4" id="KW-0175">Coiled coil</keyword>
<evidence type="ECO:0000259" key="5">
    <source>
        <dbReference type="Pfam" id="PF13476"/>
    </source>
</evidence>
<dbReference type="GO" id="GO:0006302">
    <property type="term" value="P:double-strand break repair"/>
    <property type="evidence" value="ECO:0007669"/>
    <property type="project" value="InterPro"/>
</dbReference>
<organism evidence="6">
    <name type="scientific">Clostridioides difficile</name>
    <name type="common">Peptoclostridium difficile</name>
    <dbReference type="NCBI Taxonomy" id="1496"/>
    <lineage>
        <taxon>Bacteria</taxon>
        <taxon>Bacillati</taxon>
        <taxon>Bacillota</taxon>
        <taxon>Clostridia</taxon>
        <taxon>Peptostreptococcales</taxon>
        <taxon>Peptostreptococcaceae</taxon>
        <taxon>Clostridioides</taxon>
    </lineage>
</organism>
<feature type="coiled-coil region" evidence="4">
    <location>
        <begin position="210"/>
        <end position="258"/>
    </location>
</feature>
<dbReference type="PANTHER" id="PTHR32114">
    <property type="entry name" value="ABC TRANSPORTER ABCH.3"/>
    <property type="match status" value="1"/>
</dbReference>
<dbReference type="SUPFAM" id="SSF52540">
    <property type="entry name" value="P-loop containing nucleoside triphosphate hydrolases"/>
    <property type="match status" value="1"/>
</dbReference>